<dbReference type="Pfam" id="PF13188">
    <property type="entry name" value="PAS_8"/>
    <property type="match status" value="1"/>
</dbReference>
<feature type="transmembrane region" description="Helical" evidence="2">
    <location>
        <begin position="48"/>
        <end position="70"/>
    </location>
</feature>
<dbReference type="OrthoDB" id="9812260at2"/>
<evidence type="ECO:0000256" key="2">
    <source>
        <dbReference type="SAM" id="Phobius"/>
    </source>
</evidence>
<organism evidence="6 7">
    <name type="scientific">Methylomonas methanica</name>
    <dbReference type="NCBI Taxonomy" id="421"/>
    <lineage>
        <taxon>Bacteria</taxon>
        <taxon>Pseudomonadati</taxon>
        <taxon>Pseudomonadota</taxon>
        <taxon>Gammaproteobacteria</taxon>
        <taxon>Methylococcales</taxon>
        <taxon>Methylococcaceae</taxon>
        <taxon>Methylomonas</taxon>
    </lineage>
</organism>
<dbReference type="SUPFAM" id="SSF55785">
    <property type="entry name" value="PYP-like sensor domain (PAS domain)"/>
    <property type="match status" value="4"/>
</dbReference>
<proteinExistence type="predicted"/>
<dbReference type="NCBIfam" id="TIGR00229">
    <property type="entry name" value="sensory_box"/>
    <property type="match status" value="3"/>
</dbReference>
<dbReference type="AlphaFoldDB" id="A0A177MD95"/>
<feature type="domain" description="PAS" evidence="3">
    <location>
        <begin position="466"/>
        <end position="496"/>
    </location>
</feature>
<dbReference type="CDD" id="cd01949">
    <property type="entry name" value="GGDEF"/>
    <property type="match status" value="1"/>
</dbReference>
<dbReference type="SMART" id="SM00091">
    <property type="entry name" value="PAS"/>
    <property type="match status" value="3"/>
</dbReference>
<evidence type="ECO:0000259" key="3">
    <source>
        <dbReference type="PROSITE" id="PS50112"/>
    </source>
</evidence>
<feature type="domain" description="PAC" evidence="4">
    <location>
        <begin position="284"/>
        <end position="336"/>
    </location>
</feature>
<feature type="transmembrane region" description="Helical" evidence="2">
    <location>
        <begin position="15"/>
        <end position="36"/>
    </location>
</feature>
<sequence>MKYILLSRLQRINKYQLWLISVVLATVLTESIVAMMDLLLNGEISVDYLLTGLVASLIVASLICAMIIVFLDQLSSLNDDNIQLSTIVTALPIPLALFDDKRNLQMLNPEFTKVFGYQIRDIPNLSEWHQQAFPDPVYREIISAEWQKRFDNYDLEFQPLEIKIRCKNGLTKHVMATATRIGGADHKMQLVLLYDISKRIEAMNALAESRSLLQSVIETIPMRVFWKDLQSRYLGCNSQFARDGGLTGAEDILGKVDQQMSWHDQAELYRADDHLVMQSNVPKLAYEEPQTTPDGREILLRTSKAPLRNSLGETIGVLGVYDDITELKKIENELWLTKTMVDKSKTAFFCLDPRGMVTYVNDYACQSLGYSRDELVGMSPWEFDPDFPASAWSSIWGRLRDCEIVSHESRHRRKDGTIFPVELTCHYIAHNGLELSFTFAQNISERKRLDTELRIAASAFESQEGMMITDADALILKVNKSFTEITGYSSDEAIGQKMNLLNSGIHDALFFAEMWQSIDCKGVWQGEIWNRRKNGNIFPEWLTISAVKGADDKITHYVGTMMDITARKAIEQHIHHLAHYDALTDLPNRTLLIDRLHQAIAQARREHNLLALLYLDLDKFKPVNDSFGHDVGDLLLKEVANRLEACVRRETDTVSRLGGDEFVILLGQLDRQTAAGLVAENILASLNVPFLIQQHTLDISSSVGIAVYPDDGLEANTLMKNADNAMYQAKCAGRGCFRFFSSSADS</sequence>
<feature type="domain" description="GGDEF" evidence="5">
    <location>
        <begin position="608"/>
        <end position="742"/>
    </location>
</feature>
<reference evidence="6 7" key="1">
    <citation type="submission" date="2016-03" db="EMBL/GenBank/DDBJ databases">
        <authorList>
            <person name="Ploux O."/>
        </authorList>
    </citation>
    <scope>NUCLEOTIDE SEQUENCE [LARGE SCALE GENOMIC DNA]</scope>
    <source>
        <strain evidence="6 7">R-45363</strain>
    </source>
</reference>
<evidence type="ECO:0000259" key="4">
    <source>
        <dbReference type="PROSITE" id="PS50113"/>
    </source>
</evidence>
<comment type="cofactor">
    <cofactor evidence="1">
        <name>Mg(2+)</name>
        <dbReference type="ChEBI" id="CHEBI:18420"/>
    </cofactor>
</comment>
<dbReference type="Pfam" id="PF08448">
    <property type="entry name" value="PAS_4"/>
    <property type="match status" value="1"/>
</dbReference>
<comment type="caution">
    <text evidence="6">The sequence shown here is derived from an EMBL/GenBank/DDBJ whole genome shotgun (WGS) entry which is preliminary data.</text>
</comment>
<dbReference type="InterPro" id="IPR052163">
    <property type="entry name" value="DGC-Regulatory_Protein"/>
</dbReference>
<feature type="domain" description="PAC" evidence="4">
    <location>
        <begin position="524"/>
        <end position="576"/>
    </location>
</feature>
<dbReference type="InterPro" id="IPR035965">
    <property type="entry name" value="PAS-like_dom_sf"/>
</dbReference>
<evidence type="ECO:0000313" key="6">
    <source>
        <dbReference type="EMBL" id="OAI02779.1"/>
    </source>
</evidence>
<name>A0A177MD95_METMH</name>
<dbReference type="InterPro" id="IPR000160">
    <property type="entry name" value="GGDEF_dom"/>
</dbReference>
<dbReference type="Gene3D" id="3.30.70.270">
    <property type="match status" value="1"/>
</dbReference>
<evidence type="ECO:0008006" key="8">
    <source>
        <dbReference type="Google" id="ProtNLM"/>
    </source>
</evidence>
<keyword evidence="2" id="KW-0472">Membrane</keyword>
<dbReference type="PROSITE" id="PS50887">
    <property type="entry name" value="GGDEF"/>
    <property type="match status" value="1"/>
</dbReference>
<feature type="transmembrane region" description="Helical" evidence="2">
    <location>
        <begin position="82"/>
        <end position="98"/>
    </location>
</feature>
<dbReference type="PANTHER" id="PTHR46663:SF3">
    <property type="entry name" value="SLL0267 PROTEIN"/>
    <property type="match status" value="1"/>
</dbReference>
<dbReference type="Proteomes" id="UP000078090">
    <property type="component" value="Unassembled WGS sequence"/>
</dbReference>
<dbReference type="SUPFAM" id="SSF55073">
    <property type="entry name" value="Nucleotide cyclase"/>
    <property type="match status" value="1"/>
</dbReference>
<evidence type="ECO:0000259" key="5">
    <source>
        <dbReference type="PROSITE" id="PS50887"/>
    </source>
</evidence>
<dbReference type="FunFam" id="3.30.70.270:FF:000001">
    <property type="entry name" value="Diguanylate cyclase domain protein"/>
    <property type="match status" value="1"/>
</dbReference>
<dbReference type="SMART" id="SM00086">
    <property type="entry name" value="PAC"/>
    <property type="match status" value="4"/>
</dbReference>
<dbReference type="CDD" id="cd00130">
    <property type="entry name" value="PAS"/>
    <property type="match status" value="2"/>
</dbReference>
<dbReference type="Pfam" id="PF00990">
    <property type="entry name" value="GGDEF"/>
    <property type="match status" value="1"/>
</dbReference>
<dbReference type="SMART" id="SM00267">
    <property type="entry name" value="GGDEF"/>
    <property type="match status" value="1"/>
</dbReference>
<evidence type="ECO:0000256" key="1">
    <source>
        <dbReference type="ARBA" id="ARBA00001946"/>
    </source>
</evidence>
<dbReference type="EMBL" id="LUUG01000082">
    <property type="protein sequence ID" value="OAI02779.1"/>
    <property type="molecule type" value="Genomic_DNA"/>
</dbReference>
<dbReference type="GO" id="GO:0003824">
    <property type="term" value="F:catalytic activity"/>
    <property type="evidence" value="ECO:0007669"/>
    <property type="project" value="UniProtKB-ARBA"/>
</dbReference>
<dbReference type="InterPro" id="IPR029787">
    <property type="entry name" value="Nucleotide_cyclase"/>
</dbReference>
<dbReference type="InterPro" id="IPR043128">
    <property type="entry name" value="Rev_trsase/Diguanyl_cyclase"/>
</dbReference>
<dbReference type="NCBIfam" id="TIGR00254">
    <property type="entry name" value="GGDEF"/>
    <property type="match status" value="1"/>
</dbReference>
<keyword evidence="2" id="KW-1133">Transmembrane helix</keyword>
<gene>
    <name evidence="6" type="ORF">A1332_02470</name>
</gene>
<dbReference type="PANTHER" id="PTHR46663">
    <property type="entry name" value="DIGUANYLATE CYCLASE DGCT-RELATED"/>
    <property type="match status" value="1"/>
</dbReference>
<dbReference type="PROSITE" id="PS50112">
    <property type="entry name" value="PAS"/>
    <property type="match status" value="2"/>
</dbReference>
<dbReference type="InterPro" id="IPR000700">
    <property type="entry name" value="PAS-assoc_C"/>
</dbReference>
<keyword evidence="2" id="KW-0812">Transmembrane</keyword>
<dbReference type="RefSeq" id="WP_064009178.1">
    <property type="nucleotide sequence ID" value="NZ_LUUG01000082.1"/>
</dbReference>
<dbReference type="InterPro" id="IPR001610">
    <property type="entry name" value="PAC"/>
</dbReference>
<dbReference type="Pfam" id="PF13426">
    <property type="entry name" value="PAS_9"/>
    <property type="match status" value="2"/>
</dbReference>
<protein>
    <recommendedName>
        <fullName evidence="8">PAS domain S-box-containing protein/diguanylate cyclase (GGDEF)-like protein</fullName>
    </recommendedName>
</protein>
<dbReference type="Gene3D" id="3.30.450.20">
    <property type="entry name" value="PAS domain"/>
    <property type="match status" value="4"/>
</dbReference>
<dbReference type="InterPro" id="IPR000014">
    <property type="entry name" value="PAS"/>
</dbReference>
<dbReference type="PROSITE" id="PS50113">
    <property type="entry name" value="PAC"/>
    <property type="match status" value="2"/>
</dbReference>
<dbReference type="InterPro" id="IPR013656">
    <property type="entry name" value="PAS_4"/>
</dbReference>
<feature type="domain" description="PAS" evidence="3">
    <location>
        <begin position="338"/>
        <end position="379"/>
    </location>
</feature>
<accession>A0A177MD95</accession>
<evidence type="ECO:0000313" key="7">
    <source>
        <dbReference type="Proteomes" id="UP000078090"/>
    </source>
</evidence>